<dbReference type="GO" id="GO:0005634">
    <property type="term" value="C:nucleus"/>
    <property type="evidence" value="ECO:0007669"/>
    <property type="project" value="TreeGrafter"/>
</dbReference>
<dbReference type="OrthoDB" id="20772at2759"/>
<organism evidence="3 4">
    <name type="scientific">Pseudolycoriella hygida</name>
    <dbReference type="NCBI Taxonomy" id="35572"/>
    <lineage>
        <taxon>Eukaryota</taxon>
        <taxon>Metazoa</taxon>
        <taxon>Ecdysozoa</taxon>
        <taxon>Arthropoda</taxon>
        <taxon>Hexapoda</taxon>
        <taxon>Insecta</taxon>
        <taxon>Pterygota</taxon>
        <taxon>Neoptera</taxon>
        <taxon>Endopterygota</taxon>
        <taxon>Diptera</taxon>
        <taxon>Nematocera</taxon>
        <taxon>Sciaroidea</taxon>
        <taxon>Sciaridae</taxon>
        <taxon>Pseudolycoriella</taxon>
    </lineage>
</organism>
<dbReference type="EMBL" id="WJQU01003001">
    <property type="protein sequence ID" value="KAJ6628661.1"/>
    <property type="molecule type" value="Genomic_DNA"/>
</dbReference>
<dbReference type="GO" id="GO:0006974">
    <property type="term" value="P:DNA damage response"/>
    <property type="evidence" value="ECO:0007669"/>
    <property type="project" value="UniProtKB-ARBA"/>
</dbReference>
<evidence type="ECO:0000256" key="1">
    <source>
        <dbReference type="SAM" id="MobiDB-lite"/>
    </source>
</evidence>
<reference evidence="3" key="1">
    <citation type="submission" date="2022-07" db="EMBL/GenBank/DDBJ databases">
        <authorList>
            <person name="Trinca V."/>
            <person name="Uliana J.V.C."/>
            <person name="Torres T.T."/>
            <person name="Ward R.J."/>
            <person name="Monesi N."/>
        </authorList>
    </citation>
    <scope>NUCLEOTIDE SEQUENCE</scope>
    <source>
        <strain evidence="3">HSMRA1968</strain>
        <tissue evidence="3">Whole embryos</tissue>
    </source>
</reference>
<dbReference type="AlphaFoldDB" id="A0A9Q0MIW5"/>
<comment type="caution">
    <text evidence="3">The sequence shown here is derived from an EMBL/GenBank/DDBJ whole genome shotgun (WGS) entry which is preliminary data.</text>
</comment>
<evidence type="ECO:0000313" key="3">
    <source>
        <dbReference type="EMBL" id="KAJ6628661.1"/>
    </source>
</evidence>
<dbReference type="Proteomes" id="UP001151699">
    <property type="component" value="Unassembled WGS sequence"/>
</dbReference>
<feature type="region of interest" description="Disordered" evidence="1">
    <location>
        <begin position="109"/>
        <end position="129"/>
    </location>
</feature>
<accession>A0A9Q0MIW5</accession>
<feature type="region of interest" description="Disordered" evidence="1">
    <location>
        <begin position="716"/>
        <end position="738"/>
    </location>
</feature>
<dbReference type="PANTHER" id="PTHR23099:SF0">
    <property type="entry name" value="GERM CELL NUCLEAR ACIDIC PROTEIN"/>
    <property type="match status" value="1"/>
</dbReference>
<evidence type="ECO:0000259" key="2">
    <source>
        <dbReference type="SMART" id="SM00731"/>
    </source>
</evidence>
<dbReference type="Pfam" id="PF10263">
    <property type="entry name" value="SprT-like"/>
    <property type="match status" value="1"/>
</dbReference>
<feature type="region of interest" description="Disordered" evidence="1">
    <location>
        <begin position="581"/>
        <end position="609"/>
    </location>
</feature>
<gene>
    <name evidence="3" type="primary">gcna</name>
    <name evidence="3" type="ORF">Bhyg_16641</name>
</gene>
<feature type="compositionally biased region" description="Basic and acidic residues" evidence="1">
    <location>
        <begin position="189"/>
        <end position="198"/>
    </location>
</feature>
<feature type="compositionally biased region" description="Polar residues" evidence="1">
    <location>
        <begin position="109"/>
        <end position="125"/>
    </location>
</feature>
<keyword evidence="4" id="KW-1185">Reference proteome</keyword>
<protein>
    <submittedName>
        <fullName evidence="3">Germ cell nuclear acidic protein</fullName>
    </submittedName>
</protein>
<dbReference type="SMART" id="SM00731">
    <property type="entry name" value="SprT"/>
    <property type="match status" value="1"/>
</dbReference>
<feature type="domain" description="SprT-like" evidence="2">
    <location>
        <begin position="781"/>
        <end position="932"/>
    </location>
</feature>
<dbReference type="PANTHER" id="PTHR23099">
    <property type="entry name" value="TRANSCRIPTIONAL REGULATOR"/>
    <property type="match status" value="1"/>
</dbReference>
<feature type="region of interest" description="Disordered" evidence="1">
    <location>
        <begin position="342"/>
        <end position="422"/>
    </location>
</feature>
<feature type="compositionally biased region" description="Acidic residues" evidence="1">
    <location>
        <begin position="582"/>
        <end position="605"/>
    </location>
</feature>
<sequence length="1082" mass="122760">MLVLTNMEGKNSRTPIIQDRFRKLTLQSPNKQKTPNIEAHRAHPSKCPSPMPNLAIDKLKEVIVPSPKNSQVDPITNKLMLSTSSTNCTEQTNFINVETVRFTNPLRISNSENMKESSTNSTGKSNDNEVSRMSADMFSEFSFSSESLSLPQNRILMDKENIENISQRISNIHMTDGDDLPDTLPNTAPDKDTLPNTPHEHNFGTQREYHHFDRQENVFVILSSDDEDQDGNDLLTEDDDEIEEEESVIEISDSSFADTDDHIPRDISAPNTQNDEISDSVEQRLNLFFDNVPDFHISTTNKGKNSELDESINISETICSPNENLGENLLPRTSQSLQASEELFSDDEDVNDEKNESSEPRESSIQKSKNSVSRIDAGENGDSESEDGNGPQHIVSPSPPKENSEDKQLSLPESTNKSELDKINIRLSGFTSSTNSVDSDGSYDESLKKNEAVVEEVIDSPKKIDTMKSESTSSEAEIKVAACRQNDGISTPSENLSIEIDEISEKLLNKIYKDTWKTPQLMEKCVSTKKKCLTDRNILPEFHSTLIHNEEHEEDSENLQNSSSKIIRPRRKVRVNRILDYSSDDTESDEGNSDSQSDNDFDLELEPGKKPKRKRTTFLDLTLNEVIEEEDHENPDASAEELEKLYEKYLENLQPATDVKTPKTTKRKLFTPNYDDQVPFDDVVAPPVSPLPQNKNVIELKTPVPSFLLTPQFKGRPLASTEKKSDRKTPASSSTAKKTQAARVVKLKRICGFLESLDAELIPIEHCHPDAIKFREKLKRDELVTLLMKYFNEFVFNNQLINVPVSWSNKLSATAGFCRYGKKGNKRKCLIELSAKLCCKPDRIRDTLIHELCHAAVWIVDGELAHHGKVWKNWTRRANEVFPTLPKITICHNYDVGKGFAYECTVCGLKSQSSRKIEGVRCSKCHGPIDVFKQRLDQFGEVILERIGEPKVFHEYVKKNFKTNRENIRSDISADMMLPGERLEDFLGRFVQRQDKFEFLGAQRKWLELIAHTCRRYVGETDPNPRTTATEKDTISIDNGETSTQCIDVSVLCEKKYSREVCNLIRLYILGQDCKFPNRAER</sequence>
<proteinExistence type="predicted"/>
<feature type="region of interest" description="Disordered" evidence="1">
    <location>
        <begin position="254"/>
        <end position="277"/>
    </location>
</feature>
<name>A0A9Q0MIW5_9DIPT</name>
<dbReference type="InterPro" id="IPR006640">
    <property type="entry name" value="SprT-like_domain"/>
</dbReference>
<evidence type="ECO:0000313" key="4">
    <source>
        <dbReference type="Proteomes" id="UP001151699"/>
    </source>
</evidence>
<feature type="compositionally biased region" description="Basic and acidic residues" evidence="1">
    <location>
        <begin position="352"/>
        <end position="364"/>
    </location>
</feature>
<feature type="region of interest" description="Disordered" evidence="1">
    <location>
        <begin position="173"/>
        <end position="198"/>
    </location>
</feature>